<keyword evidence="3" id="KW-1185">Reference proteome</keyword>
<dbReference type="EMBL" id="UAPQ01000001">
    <property type="protein sequence ID" value="SPT52539.1"/>
    <property type="molecule type" value="Genomic_DNA"/>
</dbReference>
<dbReference type="InterPro" id="IPR046281">
    <property type="entry name" value="DUF6318"/>
</dbReference>
<organism evidence="2 3">
    <name type="scientific">Actinomyces bovis</name>
    <dbReference type="NCBI Taxonomy" id="1658"/>
    <lineage>
        <taxon>Bacteria</taxon>
        <taxon>Bacillati</taxon>
        <taxon>Actinomycetota</taxon>
        <taxon>Actinomycetes</taxon>
        <taxon>Actinomycetales</taxon>
        <taxon>Actinomycetaceae</taxon>
        <taxon>Actinomyces</taxon>
    </lineage>
</organism>
<protein>
    <recommendedName>
        <fullName evidence="1">DUF6318 domain-containing protein</fullName>
    </recommendedName>
</protein>
<evidence type="ECO:0000259" key="1">
    <source>
        <dbReference type="Pfam" id="PF19843"/>
    </source>
</evidence>
<evidence type="ECO:0000313" key="3">
    <source>
        <dbReference type="Proteomes" id="UP000250006"/>
    </source>
</evidence>
<dbReference type="Proteomes" id="UP000250006">
    <property type="component" value="Unassembled WGS sequence"/>
</dbReference>
<name>A0ABY1VKU5_9ACTO</name>
<gene>
    <name evidence="2" type="ORF">NCTC11535_00188</name>
</gene>
<accession>A0ABY1VKU5</accession>
<feature type="domain" description="DUF6318" evidence="1">
    <location>
        <begin position="104"/>
        <end position="249"/>
    </location>
</feature>
<evidence type="ECO:0000313" key="2">
    <source>
        <dbReference type="EMBL" id="SPT52539.1"/>
    </source>
</evidence>
<comment type="caution">
    <text evidence="2">The sequence shown here is derived from an EMBL/GenBank/DDBJ whole genome shotgun (WGS) entry which is preliminary data.</text>
</comment>
<dbReference type="Pfam" id="PF19843">
    <property type="entry name" value="DUF6318"/>
    <property type="match status" value="1"/>
</dbReference>
<sequence length="255" mass="26418">MSWMVREFGDGVGRGAEGGLAVVGRAAGRRLGRLGCLVLCVGLGVGACQGRGGAVASPTVDIPRLAASYAAQDRARASASAAAAGVSLGASPSASASATLSVEAAASRQKALGTVVPERLEGMDDNTPQGAAKSAQYFLKLYTYAFATGDTSQLAAMSDDECVFCNSVIGNVKQVHDPGGWADHWDFEIESTRYGKPENGEDYLIIEFTLTNPGTLLYQADGTSKQTDAEANQTLRISLAYASGRWTVRGGGNVK</sequence>
<proteinExistence type="predicted"/>
<reference evidence="2 3" key="1">
    <citation type="submission" date="2018-06" db="EMBL/GenBank/DDBJ databases">
        <authorList>
            <consortium name="Pathogen Informatics"/>
            <person name="Doyle S."/>
        </authorList>
    </citation>
    <scope>NUCLEOTIDE SEQUENCE [LARGE SCALE GENOMIC DNA]</scope>
    <source>
        <strain evidence="2 3">NCTC11535</strain>
    </source>
</reference>